<gene>
    <name evidence="8" type="ORF">Pmani_007348</name>
</gene>
<dbReference type="EMBL" id="JAWZYT010000555">
    <property type="protein sequence ID" value="KAK4321885.1"/>
    <property type="molecule type" value="Genomic_DNA"/>
</dbReference>
<dbReference type="InterPro" id="IPR000477">
    <property type="entry name" value="RT_dom"/>
</dbReference>
<protein>
    <recommendedName>
        <fullName evidence="7">Reverse transcriptase domain-containing protein</fullName>
    </recommendedName>
</protein>
<dbReference type="InterPro" id="IPR043128">
    <property type="entry name" value="Rev_trsase/Diguanyl_cyclase"/>
</dbReference>
<dbReference type="InterPro" id="IPR021109">
    <property type="entry name" value="Peptidase_aspartic_dom_sf"/>
</dbReference>
<feature type="coiled-coil region" evidence="6">
    <location>
        <begin position="470"/>
        <end position="497"/>
    </location>
</feature>
<reference evidence="8" key="1">
    <citation type="submission" date="2023-11" db="EMBL/GenBank/DDBJ databases">
        <title>Genome assemblies of two species of porcelain crab, Petrolisthes cinctipes and Petrolisthes manimaculis (Anomura: Porcellanidae).</title>
        <authorList>
            <person name="Angst P."/>
        </authorList>
    </citation>
    <scope>NUCLEOTIDE SEQUENCE</scope>
    <source>
        <strain evidence="8">PB745_02</strain>
        <tissue evidence="8">Gill</tissue>
    </source>
</reference>
<dbReference type="GO" id="GO:0071897">
    <property type="term" value="P:DNA biosynthetic process"/>
    <property type="evidence" value="ECO:0007669"/>
    <property type="project" value="UniProtKB-ARBA"/>
</dbReference>
<dbReference type="Gene3D" id="2.40.70.10">
    <property type="entry name" value="Acid Proteases"/>
    <property type="match status" value="1"/>
</dbReference>
<dbReference type="Pfam" id="PF00078">
    <property type="entry name" value="RVT_1"/>
    <property type="match status" value="1"/>
</dbReference>
<keyword evidence="5" id="KW-0511">Multifunctional enzyme</keyword>
<dbReference type="PROSITE" id="PS50878">
    <property type="entry name" value="RT_POL"/>
    <property type="match status" value="1"/>
</dbReference>
<keyword evidence="4" id="KW-0378">Hydrolase</keyword>
<dbReference type="Gene3D" id="3.10.10.10">
    <property type="entry name" value="HIV Type 1 Reverse Transcriptase, subunit A, domain 1"/>
    <property type="match status" value="1"/>
</dbReference>
<dbReference type="CDD" id="cd00303">
    <property type="entry name" value="retropepsin_like"/>
    <property type="match status" value="1"/>
</dbReference>
<keyword evidence="4" id="KW-0255">Endonuclease</keyword>
<dbReference type="FunFam" id="3.30.70.270:FF:000026">
    <property type="entry name" value="Transposon Ty3-G Gag-Pol polyprotein"/>
    <property type="match status" value="1"/>
</dbReference>
<evidence type="ECO:0000256" key="5">
    <source>
        <dbReference type="ARBA" id="ARBA00023268"/>
    </source>
</evidence>
<accession>A0AAE1Q7Y6</accession>
<dbReference type="SUPFAM" id="SSF56672">
    <property type="entry name" value="DNA/RNA polymerases"/>
    <property type="match status" value="1"/>
</dbReference>
<evidence type="ECO:0000256" key="6">
    <source>
        <dbReference type="SAM" id="Coils"/>
    </source>
</evidence>
<keyword evidence="3" id="KW-0540">Nuclease</keyword>
<feature type="domain" description="Reverse transcriptase" evidence="7">
    <location>
        <begin position="334"/>
        <end position="513"/>
    </location>
</feature>
<dbReference type="SUPFAM" id="SSF50630">
    <property type="entry name" value="Acid proteases"/>
    <property type="match status" value="1"/>
</dbReference>
<dbReference type="InterPro" id="IPR041577">
    <property type="entry name" value="RT_RNaseH_2"/>
</dbReference>
<organism evidence="8 9">
    <name type="scientific">Petrolisthes manimaculis</name>
    <dbReference type="NCBI Taxonomy" id="1843537"/>
    <lineage>
        <taxon>Eukaryota</taxon>
        <taxon>Metazoa</taxon>
        <taxon>Ecdysozoa</taxon>
        <taxon>Arthropoda</taxon>
        <taxon>Crustacea</taxon>
        <taxon>Multicrustacea</taxon>
        <taxon>Malacostraca</taxon>
        <taxon>Eumalacostraca</taxon>
        <taxon>Eucarida</taxon>
        <taxon>Decapoda</taxon>
        <taxon>Pleocyemata</taxon>
        <taxon>Anomura</taxon>
        <taxon>Galatheoidea</taxon>
        <taxon>Porcellanidae</taxon>
        <taxon>Petrolisthes</taxon>
    </lineage>
</organism>
<dbReference type="PANTHER" id="PTHR37984">
    <property type="entry name" value="PROTEIN CBG26694"/>
    <property type="match status" value="1"/>
</dbReference>
<evidence type="ECO:0000256" key="3">
    <source>
        <dbReference type="ARBA" id="ARBA00022722"/>
    </source>
</evidence>
<dbReference type="CDD" id="cd01647">
    <property type="entry name" value="RT_LTR"/>
    <property type="match status" value="1"/>
</dbReference>
<dbReference type="InterPro" id="IPR043502">
    <property type="entry name" value="DNA/RNA_pol_sf"/>
</dbReference>
<evidence type="ECO:0000313" key="8">
    <source>
        <dbReference type="EMBL" id="KAK4321885.1"/>
    </source>
</evidence>
<dbReference type="GO" id="GO:0004519">
    <property type="term" value="F:endonuclease activity"/>
    <property type="evidence" value="ECO:0007669"/>
    <property type="project" value="UniProtKB-KW"/>
</dbReference>
<name>A0AAE1Q7Y6_9EUCA</name>
<dbReference type="InterPro" id="IPR050951">
    <property type="entry name" value="Retrovirus_Pol_polyprotein"/>
</dbReference>
<sequence>MLDTGACTSLIEKGYLEEREIENSYTNLETVPIFTANQELMTNSGRVEITLQAGTSSSCLEVVVVDTKLPTPILLGRDYLSQNNISIETNPTQVRINGESITVNPKADHQVYIIKVDSHTSVKGKQNLEVEDDELLVDDSYVKASAVESVQVTPSSMGYVNLITPLIDSEEARFEPNQGNSQARVLCPGIVKLHRHPEGDKTIFTVQYLNTETHSIDIEEGSTLGEVYPCTSHPFINEKAIVASVVEGRTESRQEKLYELADKKFPNSPRENSILKSLISKYQGVFSTQNDPLSVTPYYMCSLKQIGDEAVWRKPYPIPVSYHIRIQEQLRQLHSQGTIRPSKSPYNAPLIPVPKKDGGLRLCLDFRALNTKLKDDKYPLPNIKAILQQLGQSSIFSCLDMYQGYHQIPLDEESIEKTAFTSPEGHWEFTALPFGIKTAPACFQRIVNSILIGLIGNSAFVYLDDVIIHGRSFEEHVQNLEKVLDRLRDAKLTLKFEKCEFFTSQVNYLGHVVSSEGLKPQTSKVEVIKNMEAPKTIKELQSFLGMINYYRKFIKDFSKVASPLNGLMKGAVNKKNNKTPLNWTEEAQTAFAELKSKLAEEVTLSFPGFSKNFILTTDASDKCIGGVLQQRDDEGTDEYEDGECPLPLYGDDDSETDVAEGIQQMDLGDMPSPGASASVETPHRERHPEFPHLICDKNAVNWLEGIDSRTRDNWDDIGRTELATQYTLGSAHDYMKSVIKKAGTPPSWEEVKRLFKLIYPNEITEDHLRVKLGEAQRKVGETLTDYFIRLNTLGETLGEKSPAHQEIDIREPTRYASHVKNQATCLEIVTIGRTDQEIISKLNMDNEDNGKANIGGKE</sequence>
<evidence type="ECO:0000313" key="9">
    <source>
        <dbReference type="Proteomes" id="UP001292094"/>
    </source>
</evidence>
<keyword evidence="2" id="KW-0548">Nucleotidyltransferase</keyword>
<dbReference type="Pfam" id="PF17919">
    <property type="entry name" value="RT_RNaseH_2"/>
    <property type="match status" value="1"/>
</dbReference>
<evidence type="ECO:0000256" key="1">
    <source>
        <dbReference type="ARBA" id="ARBA00022679"/>
    </source>
</evidence>
<evidence type="ECO:0000256" key="2">
    <source>
        <dbReference type="ARBA" id="ARBA00022695"/>
    </source>
</evidence>
<proteinExistence type="predicted"/>
<dbReference type="AlphaFoldDB" id="A0AAE1Q7Y6"/>
<comment type="caution">
    <text evidence="8">The sequence shown here is derived from an EMBL/GenBank/DDBJ whole genome shotgun (WGS) entry which is preliminary data.</text>
</comment>
<dbReference type="Proteomes" id="UP001292094">
    <property type="component" value="Unassembled WGS sequence"/>
</dbReference>
<evidence type="ECO:0000259" key="7">
    <source>
        <dbReference type="PROSITE" id="PS50878"/>
    </source>
</evidence>
<dbReference type="GO" id="GO:0016779">
    <property type="term" value="F:nucleotidyltransferase activity"/>
    <property type="evidence" value="ECO:0007669"/>
    <property type="project" value="UniProtKB-KW"/>
</dbReference>
<keyword evidence="9" id="KW-1185">Reference proteome</keyword>
<dbReference type="Gene3D" id="3.30.70.270">
    <property type="match status" value="2"/>
</dbReference>
<keyword evidence="1" id="KW-0808">Transferase</keyword>
<dbReference type="PANTHER" id="PTHR37984:SF5">
    <property type="entry name" value="PROTEIN NYNRIN-LIKE"/>
    <property type="match status" value="1"/>
</dbReference>
<keyword evidence="6" id="KW-0175">Coiled coil</keyword>
<evidence type="ECO:0000256" key="4">
    <source>
        <dbReference type="ARBA" id="ARBA00022759"/>
    </source>
</evidence>